<dbReference type="InterPro" id="IPR037138">
    <property type="entry name" value="His_deacetylse_dom_sf"/>
</dbReference>
<dbReference type="PRINTS" id="PR01270">
    <property type="entry name" value="HDASUPER"/>
</dbReference>
<keyword evidence="5" id="KW-0156">Chromatin regulator</keyword>
<dbReference type="PANTHER" id="PTHR10625">
    <property type="entry name" value="HISTONE DEACETYLASE HDAC1-RELATED"/>
    <property type="match status" value="1"/>
</dbReference>
<evidence type="ECO:0000313" key="8">
    <source>
        <dbReference type="EnsemblPlants" id="OMERI03G20880.1"/>
    </source>
</evidence>
<protein>
    <recommendedName>
        <fullName evidence="3">histone deacetylase</fullName>
        <ecNumber evidence="3">3.5.1.98</ecNumber>
    </recommendedName>
</protein>
<dbReference type="HOGENOM" id="CLU_2100966_0_0_1"/>
<dbReference type="InterPro" id="IPR003084">
    <property type="entry name" value="HDAC_I/II"/>
</dbReference>
<dbReference type="PANTHER" id="PTHR10625:SF6">
    <property type="entry name" value="HISTONE DEACETYLASE"/>
    <property type="match status" value="1"/>
</dbReference>
<dbReference type="InterPro" id="IPR000286">
    <property type="entry name" value="HDACs"/>
</dbReference>
<reference evidence="8" key="2">
    <citation type="submission" date="2018-05" db="EMBL/GenBank/DDBJ databases">
        <title>OmerRS3 (Oryza meridionalis Reference Sequence Version 3).</title>
        <authorList>
            <person name="Zhang J."/>
            <person name="Kudrna D."/>
            <person name="Lee S."/>
            <person name="Talag J."/>
            <person name="Welchert J."/>
            <person name="Wing R.A."/>
        </authorList>
    </citation>
    <scope>NUCLEOTIDE SEQUENCE [LARGE SCALE GENOMIC DNA]</scope>
    <source>
        <strain evidence="8">cv. OR44</strain>
    </source>
</reference>
<proteinExistence type="inferred from homology"/>
<keyword evidence="4" id="KW-0378">Hydrolase</keyword>
<evidence type="ECO:0000256" key="5">
    <source>
        <dbReference type="ARBA" id="ARBA00022853"/>
    </source>
</evidence>
<feature type="domain" description="Histone deacetylase" evidence="7">
    <location>
        <begin position="26"/>
        <end position="140"/>
    </location>
</feature>
<dbReference type="Gene3D" id="3.40.800.20">
    <property type="entry name" value="Histone deacetylase domain"/>
    <property type="match status" value="1"/>
</dbReference>
<dbReference type="GO" id="GO:0005634">
    <property type="term" value="C:nucleus"/>
    <property type="evidence" value="ECO:0007669"/>
    <property type="project" value="TreeGrafter"/>
</dbReference>
<name>A0A0E0D2Q8_9ORYZ</name>
<accession>A0A0E0D2Q8</accession>
<evidence type="ECO:0000256" key="1">
    <source>
        <dbReference type="ARBA" id="ARBA00001947"/>
    </source>
</evidence>
<comment type="catalytic activity">
    <reaction evidence="6">
        <text>N(6)-acetyl-L-lysyl-[histone] + H2O = L-lysyl-[histone] + acetate</text>
        <dbReference type="Rhea" id="RHEA:58196"/>
        <dbReference type="Rhea" id="RHEA-COMP:9845"/>
        <dbReference type="Rhea" id="RHEA-COMP:11338"/>
        <dbReference type="ChEBI" id="CHEBI:15377"/>
        <dbReference type="ChEBI" id="CHEBI:29969"/>
        <dbReference type="ChEBI" id="CHEBI:30089"/>
        <dbReference type="ChEBI" id="CHEBI:61930"/>
        <dbReference type="EC" id="3.5.1.98"/>
    </reaction>
</comment>
<dbReference type="PRINTS" id="PR01271">
    <property type="entry name" value="HISDACETLASE"/>
</dbReference>
<evidence type="ECO:0000256" key="4">
    <source>
        <dbReference type="ARBA" id="ARBA00022801"/>
    </source>
</evidence>
<reference evidence="8" key="1">
    <citation type="submission" date="2015-04" db="UniProtKB">
        <authorList>
            <consortium name="EnsemblPlants"/>
        </authorList>
    </citation>
    <scope>IDENTIFICATION</scope>
</reference>
<dbReference type="AlphaFoldDB" id="A0A0E0D2Q8"/>
<organism evidence="8">
    <name type="scientific">Oryza meridionalis</name>
    <dbReference type="NCBI Taxonomy" id="40149"/>
    <lineage>
        <taxon>Eukaryota</taxon>
        <taxon>Viridiplantae</taxon>
        <taxon>Streptophyta</taxon>
        <taxon>Embryophyta</taxon>
        <taxon>Tracheophyta</taxon>
        <taxon>Spermatophyta</taxon>
        <taxon>Magnoliopsida</taxon>
        <taxon>Liliopsida</taxon>
        <taxon>Poales</taxon>
        <taxon>Poaceae</taxon>
        <taxon>BOP clade</taxon>
        <taxon>Oryzoideae</taxon>
        <taxon>Oryzeae</taxon>
        <taxon>Oryzinae</taxon>
        <taxon>Oryza</taxon>
    </lineage>
</organism>
<comment type="cofactor">
    <cofactor evidence="1">
        <name>Zn(2+)</name>
        <dbReference type="ChEBI" id="CHEBI:29105"/>
    </cofactor>
</comment>
<dbReference type="GO" id="GO:0141221">
    <property type="term" value="F:histone deacetylase activity, hydrolytic mechanism"/>
    <property type="evidence" value="ECO:0007669"/>
    <property type="project" value="UniProtKB-EC"/>
</dbReference>
<evidence type="ECO:0000256" key="3">
    <source>
        <dbReference type="ARBA" id="ARBA00012111"/>
    </source>
</evidence>
<dbReference type="EnsemblPlants" id="OMERI03G20880.1">
    <property type="protein sequence ID" value="OMERI03G20880.1"/>
    <property type="gene ID" value="OMERI03G20880"/>
</dbReference>
<sequence>MAHSLVGFYGMLGDMRRLRDLIPESYVNDAALRQKGEDDHSIGLLSGDDDCPAFDRLWKYCRGYDGGSLAAACTLVDGAFDIAINWSGSIHHASSCKASGFCYVNDIVLAINEFLGSFRRVIYVDIDSHRDDSVQNAFVDS</sequence>
<evidence type="ECO:0000256" key="2">
    <source>
        <dbReference type="ARBA" id="ARBA00006457"/>
    </source>
</evidence>
<dbReference type="GO" id="GO:0040029">
    <property type="term" value="P:epigenetic regulation of gene expression"/>
    <property type="evidence" value="ECO:0007669"/>
    <property type="project" value="TreeGrafter"/>
</dbReference>
<evidence type="ECO:0000256" key="6">
    <source>
        <dbReference type="ARBA" id="ARBA00048287"/>
    </source>
</evidence>
<dbReference type="InterPro" id="IPR023696">
    <property type="entry name" value="Ureohydrolase_dom_sf"/>
</dbReference>
<evidence type="ECO:0000313" key="9">
    <source>
        <dbReference type="Proteomes" id="UP000008021"/>
    </source>
</evidence>
<dbReference type="InterPro" id="IPR023801">
    <property type="entry name" value="His_deacetylse_dom"/>
</dbReference>
<comment type="similarity">
    <text evidence="2">Belongs to the histone deacetylase family. HD type 1 subfamily.</text>
</comment>
<dbReference type="eggNOG" id="KOG1342">
    <property type="taxonomic scope" value="Eukaryota"/>
</dbReference>
<keyword evidence="9" id="KW-1185">Reference proteome</keyword>
<evidence type="ECO:0000259" key="7">
    <source>
        <dbReference type="Pfam" id="PF00850"/>
    </source>
</evidence>
<dbReference type="STRING" id="40149.A0A0E0D2Q8"/>
<dbReference type="Gramene" id="OMERI03G20880.1">
    <property type="protein sequence ID" value="OMERI03G20880.1"/>
    <property type="gene ID" value="OMERI03G20880"/>
</dbReference>
<dbReference type="EC" id="3.5.1.98" evidence="3"/>
<dbReference type="SUPFAM" id="SSF52768">
    <property type="entry name" value="Arginase/deacetylase"/>
    <property type="match status" value="1"/>
</dbReference>
<dbReference type="Proteomes" id="UP000008021">
    <property type="component" value="Chromosome 3"/>
</dbReference>
<dbReference type="Pfam" id="PF00850">
    <property type="entry name" value="Hist_deacetyl"/>
    <property type="match status" value="1"/>
</dbReference>